<sequence length="472" mass="50436">MAVKTSGKKKSAFKVPHTYVIIFSILVLVALATYIIPAGEYDRAENASGRTVVVQDSYHTVDSNPQGITKVLQAPLEGIKDSASIIGFILIVGGAFAVVQKTKAIDTGIIKITKRLKGYEVLIIPVVMILFSLGGAVFGMSEEIIPFVAIFVPLALALGYDTITGIAMCYVAAHIGFAAAFLNPFTVGIAQGIAELPTFSGMGYRLFVWAFTTLIGVAYVMYYATKVKKNPELSITFQHDQKRRKEINTDEAMNSKFTTRHGLVLLVFFAGIATLVAGVIIKQWWISEIAAIFVAIGILSGIVGGLKAGEIADSFIEGAKDLVGAALIVGLAKGTLILATEGRIIDTILNSVAGVIGNVPSVISAYLMFFIQSIINFFVPSGSGQAALTMPIMAPLGELVGITRQTTVLAFQFGDGFTNMIIPTSGVLMGALGMAKISWDQWAKWMIKLQVIFLIIGCLLLTPAVLMHLGPF</sequence>
<comment type="caution">
    <text evidence="7">The sequence shown here is derived from an EMBL/GenBank/DDBJ whole genome shotgun (WGS) entry which is preliminary data.</text>
</comment>
<evidence type="ECO:0000256" key="6">
    <source>
        <dbReference type="SAM" id="Phobius"/>
    </source>
</evidence>
<keyword evidence="3 6" id="KW-0812">Transmembrane</keyword>
<feature type="transmembrane region" description="Helical" evidence="6">
    <location>
        <begin position="144"/>
        <end position="163"/>
    </location>
</feature>
<dbReference type="RefSeq" id="WP_204400561.1">
    <property type="nucleotide sequence ID" value="NZ_JAFBEE010000003.1"/>
</dbReference>
<feature type="transmembrane region" description="Helical" evidence="6">
    <location>
        <begin position="206"/>
        <end position="224"/>
    </location>
</feature>
<evidence type="ECO:0000256" key="5">
    <source>
        <dbReference type="ARBA" id="ARBA00023136"/>
    </source>
</evidence>
<proteinExistence type="predicted"/>
<keyword evidence="2" id="KW-1003">Cell membrane</keyword>
<dbReference type="InterPro" id="IPR018385">
    <property type="entry name" value="C4_dicarb_anaerob_car-like"/>
</dbReference>
<feature type="transmembrane region" description="Helical" evidence="6">
    <location>
        <begin position="170"/>
        <end position="194"/>
    </location>
</feature>
<feature type="transmembrane region" description="Helical" evidence="6">
    <location>
        <begin position="119"/>
        <end position="138"/>
    </location>
</feature>
<keyword evidence="4 6" id="KW-1133">Transmembrane helix</keyword>
<evidence type="ECO:0000256" key="4">
    <source>
        <dbReference type="ARBA" id="ARBA00022989"/>
    </source>
</evidence>
<feature type="transmembrane region" description="Helical" evidence="6">
    <location>
        <begin position="291"/>
        <end position="309"/>
    </location>
</feature>
<dbReference type="Pfam" id="PF03606">
    <property type="entry name" value="DcuC"/>
    <property type="match status" value="1"/>
</dbReference>
<comment type="subcellular location">
    <subcellularLocation>
        <location evidence="1">Cell membrane</location>
        <topology evidence="1">Multi-pass membrane protein</topology>
    </subcellularLocation>
</comment>
<protein>
    <submittedName>
        <fullName evidence="7">Ion transporter superfamily protein YfcC</fullName>
    </submittedName>
</protein>
<feature type="transmembrane region" description="Helical" evidence="6">
    <location>
        <begin position="420"/>
        <end position="439"/>
    </location>
</feature>
<dbReference type="PANTHER" id="PTHR43652">
    <property type="entry name" value="BASIC AMINO ACID ANTIPORTER YFCC-RELATED"/>
    <property type="match status" value="1"/>
</dbReference>
<keyword evidence="8" id="KW-1185">Reference proteome</keyword>
<evidence type="ECO:0000313" key="7">
    <source>
        <dbReference type="EMBL" id="MBM7614284.1"/>
    </source>
</evidence>
<evidence type="ECO:0000256" key="2">
    <source>
        <dbReference type="ARBA" id="ARBA00022475"/>
    </source>
</evidence>
<gene>
    <name evidence="7" type="ORF">JOC73_000795</name>
</gene>
<feature type="transmembrane region" description="Helical" evidence="6">
    <location>
        <begin position="82"/>
        <end position="99"/>
    </location>
</feature>
<feature type="transmembrane region" description="Helical" evidence="6">
    <location>
        <begin position="263"/>
        <end position="285"/>
    </location>
</feature>
<evidence type="ECO:0000256" key="3">
    <source>
        <dbReference type="ARBA" id="ARBA00022692"/>
    </source>
</evidence>
<feature type="transmembrane region" description="Helical" evidence="6">
    <location>
        <begin position="359"/>
        <end position="379"/>
    </location>
</feature>
<dbReference type="PANTHER" id="PTHR43652:SF2">
    <property type="entry name" value="BASIC AMINO ACID ANTIPORTER YFCC-RELATED"/>
    <property type="match status" value="1"/>
</dbReference>
<accession>A0ABS2NN01</accession>
<feature type="transmembrane region" description="Helical" evidence="6">
    <location>
        <begin position="18"/>
        <end position="36"/>
    </location>
</feature>
<organism evidence="7 8">
    <name type="scientific">Alkaliphilus hydrothermalis</name>
    <dbReference type="NCBI Taxonomy" id="1482730"/>
    <lineage>
        <taxon>Bacteria</taxon>
        <taxon>Bacillati</taxon>
        <taxon>Bacillota</taxon>
        <taxon>Clostridia</taxon>
        <taxon>Peptostreptococcales</taxon>
        <taxon>Natronincolaceae</taxon>
        <taxon>Alkaliphilus</taxon>
    </lineage>
</organism>
<dbReference type="EMBL" id="JAFBEE010000003">
    <property type="protein sequence ID" value="MBM7614284.1"/>
    <property type="molecule type" value="Genomic_DNA"/>
</dbReference>
<reference evidence="7 8" key="1">
    <citation type="submission" date="2021-01" db="EMBL/GenBank/DDBJ databases">
        <title>Genomic Encyclopedia of Type Strains, Phase IV (KMG-IV): sequencing the most valuable type-strain genomes for metagenomic binning, comparative biology and taxonomic classification.</title>
        <authorList>
            <person name="Goeker M."/>
        </authorList>
    </citation>
    <scope>NUCLEOTIDE SEQUENCE [LARGE SCALE GENOMIC DNA]</scope>
    <source>
        <strain evidence="7 8">DSM 25890</strain>
    </source>
</reference>
<dbReference type="InterPro" id="IPR051679">
    <property type="entry name" value="DASS-Related_Transporters"/>
</dbReference>
<dbReference type="Proteomes" id="UP001314796">
    <property type="component" value="Unassembled WGS sequence"/>
</dbReference>
<keyword evidence="5 6" id="KW-0472">Membrane</keyword>
<evidence type="ECO:0000256" key="1">
    <source>
        <dbReference type="ARBA" id="ARBA00004651"/>
    </source>
</evidence>
<evidence type="ECO:0000313" key="8">
    <source>
        <dbReference type="Proteomes" id="UP001314796"/>
    </source>
</evidence>
<name>A0ABS2NN01_9FIRM</name>
<feature type="transmembrane region" description="Helical" evidence="6">
    <location>
        <begin position="451"/>
        <end position="470"/>
    </location>
</feature>